<evidence type="ECO:0000313" key="3">
    <source>
        <dbReference type="Proteomes" id="UP000281553"/>
    </source>
</evidence>
<keyword evidence="3" id="KW-1185">Reference proteome</keyword>
<name>A0A3P7RG90_DIBLA</name>
<evidence type="ECO:0000256" key="1">
    <source>
        <dbReference type="SAM" id="MobiDB-lite"/>
    </source>
</evidence>
<protein>
    <submittedName>
        <fullName evidence="2">Uncharacterized protein</fullName>
    </submittedName>
</protein>
<feature type="region of interest" description="Disordered" evidence="1">
    <location>
        <begin position="1"/>
        <end position="32"/>
    </location>
</feature>
<dbReference type="EMBL" id="UYRU01096242">
    <property type="protein sequence ID" value="VDN39679.1"/>
    <property type="molecule type" value="Genomic_DNA"/>
</dbReference>
<organism evidence="2 3">
    <name type="scientific">Dibothriocephalus latus</name>
    <name type="common">Fish tapeworm</name>
    <name type="synonym">Diphyllobothrium latum</name>
    <dbReference type="NCBI Taxonomy" id="60516"/>
    <lineage>
        <taxon>Eukaryota</taxon>
        <taxon>Metazoa</taxon>
        <taxon>Spiralia</taxon>
        <taxon>Lophotrochozoa</taxon>
        <taxon>Platyhelminthes</taxon>
        <taxon>Cestoda</taxon>
        <taxon>Eucestoda</taxon>
        <taxon>Diphyllobothriidea</taxon>
        <taxon>Diphyllobothriidae</taxon>
        <taxon>Dibothriocephalus</taxon>
    </lineage>
</organism>
<accession>A0A3P7RG90</accession>
<dbReference type="Proteomes" id="UP000281553">
    <property type="component" value="Unassembled WGS sequence"/>
</dbReference>
<gene>
    <name evidence="2" type="ORF">DILT_LOCUS17977</name>
</gene>
<dbReference type="AlphaFoldDB" id="A0A3P7RG90"/>
<feature type="compositionally biased region" description="Acidic residues" evidence="1">
    <location>
        <begin position="1"/>
        <end position="27"/>
    </location>
</feature>
<evidence type="ECO:0000313" key="2">
    <source>
        <dbReference type="EMBL" id="VDN39679.1"/>
    </source>
</evidence>
<proteinExistence type="predicted"/>
<sequence>MAADNEEEEKDDTMEEADDAQEEEEDGGPAAVVAIEEMGSWEPRGAKPPRYGKHLFRSPKTSINSTLLEEKTAKWATEQLKQINEHATQL</sequence>
<reference evidence="2 3" key="1">
    <citation type="submission" date="2018-11" db="EMBL/GenBank/DDBJ databases">
        <authorList>
            <consortium name="Pathogen Informatics"/>
        </authorList>
    </citation>
    <scope>NUCLEOTIDE SEQUENCE [LARGE SCALE GENOMIC DNA]</scope>
</reference>